<organism evidence="1 3">
    <name type="scientific">Neisseria macacae ATCC 33926</name>
    <dbReference type="NCBI Taxonomy" id="997348"/>
    <lineage>
        <taxon>Bacteria</taxon>
        <taxon>Pseudomonadati</taxon>
        <taxon>Pseudomonadota</taxon>
        <taxon>Betaproteobacteria</taxon>
        <taxon>Neisseriales</taxon>
        <taxon>Neisseriaceae</taxon>
        <taxon>Neisseria</taxon>
    </lineage>
</organism>
<name>A0AA36UL50_9NEIS</name>
<keyword evidence="4" id="KW-1185">Reference proteome</keyword>
<proteinExistence type="predicted"/>
<dbReference type="RefSeq" id="WP_003777322.1">
    <property type="nucleotide sequence ID" value="NZ_CP094241.1"/>
</dbReference>
<reference evidence="1 3" key="1">
    <citation type="submission" date="2011-05" db="EMBL/GenBank/DDBJ databases">
        <authorList>
            <person name="Muzny D."/>
            <person name="Qin X."/>
            <person name="Deng J."/>
            <person name="Jiang H."/>
            <person name="Liu Y."/>
            <person name="Qu J."/>
            <person name="Song X.-Z."/>
            <person name="Zhang L."/>
            <person name="Thornton R."/>
            <person name="Coyle M."/>
            <person name="Francisco L."/>
            <person name="Jackson L."/>
            <person name="Javaid M."/>
            <person name="Korchina V."/>
            <person name="Kovar C."/>
            <person name="Mata R."/>
            <person name="Mathew T."/>
            <person name="Ngo R."/>
            <person name="Nguyen L."/>
            <person name="Nguyen N."/>
            <person name="Okwuonu G."/>
            <person name="Ongeri F."/>
            <person name="Pham C."/>
            <person name="Simmons D."/>
            <person name="Wilczek-Boney K."/>
            <person name="Hale W."/>
            <person name="Jakkamsetti A."/>
            <person name="Pham P."/>
            <person name="Ruth R."/>
            <person name="San Lucas F."/>
            <person name="Warren J."/>
            <person name="Zhang J."/>
            <person name="Zhao Z."/>
            <person name="Zhou C."/>
            <person name="Zhu D."/>
            <person name="Lee S."/>
            <person name="Bess C."/>
            <person name="Blankenburg K."/>
            <person name="Forbes L."/>
            <person name="Fu Q."/>
            <person name="Gubbala S."/>
            <person name="Hirani K."/>
            <person name="Jayaseelan J.C."/>
            <person name="Lara F."/>
            <person name="Munidasa M."/>
            <person name="Palculict T."/>
            <person name="Patil S."/>
            <person name="Pu L.-L."/>
            <person name="Saada N."/>
            <person name="Tang L."/>
            <person name="Weissenberger G."/>
            <person name="Zhu Y."/>
            <person name="Hemphill L."/>
            <person name="Shang Y."/>
            <person name="Youmans B."/>
            <person name="Ayvaz T."/>
            <person name="Ross M."/>
            <person name="Santibanez J."/>
            <person name="Aqrawi P."/>
            <person name="Gross S."/>
            <person name="Joshi V."/>
            <person name="Fowler G."/>
            <person name="Nazareth L."/>
            <person name="Reid J."/>
            <person name="Worley K."/>
            <person name="Petrosino J."/>
            <person name="Highlander S."/>
            <person name="Gibbs R."/>
        </authorList>
    </citation>
    <scope>NUCLEOTIDE SEQUENCE [LARGE SCALE GENOMIC DNA]</scope>
    <source>
        <strain evidence="1 3">ATCC 33926</strain>
    </source>
</reference>
<dbReference type="EMBL" id="AFQE01000044">
    <property type="protein sequence ID" value="EGQ77543.1"/>
    <property type="molecule type" value="Genomic_DNA"/>
</dbReference>
<accession>A0AA36UL50</accession>
<dbReference type="Proteomes" id="UP000829455">
    <property type="component" value="Chromosome"/>
</dbReference>
<evidence type="ECO:0000313" key="1">
    <source>
        <dbReference type="EMBL" id="EGQ77543.1"/>
    </source>
</evidence>
<dbReference type="EMBL" id="CP094241">
    <property type="protein sequence ID" value="UNV85692.1"/>
    <property type="molecule type" value="Genomic_DNA"/>
</dbReference>
<gene>
    <name evidence="1" type="ORF">HMPREF9418_0965</name>
    <name evidence="2" type="ORF">MON40_04040</name>
</gene>
<dbReference type="Proteomes" id="UP000004982">
    <property type="component" value="Unassembled WGS sequence"/>
</dbReference>
<reference evidence="2 4" key="2">
    <citation type="submission" date="2022-03" db="EMBL/GenBank/DDBJ databases">
        <title>Genome sequencing of Neisseria macacae.</title>
        <authorList>
            <person name="Baek M.-G."/>
        </authorList>
    </citation>
    <scope>NUCLEOTIDE SEQUENCE [LARGE SCALE GENOMIC DNA]</scope>
    <source>
        <strain evidence="2 4">ATCC 33926</strain>
    </source>
</reference>
<evidence type="ECO:0000313" key="3">
    <source>
        <dbReference type="Proteomes" id="UP000004982"/>
    </source>
</evidence>
<evidence type="ECO:0000313" key="4">
    <source>
        <dbReference type="Proteomes" id="UP000829455"/>
    </source>
</evidence>
<protein>
    <submittedName>
        <fullName evidence="1">Transposase</fullName>
    </submittedName>
</protein>
<sequence length="105" mass="11436">MGIGTGGKTEGKKGDGADLVLESSARFGAWARGIVWLKFMCDANSFFRFVSIKGRLKSVSDDLGQGNIQIYSGLNLNQDKATKPQTVQIVRQGEVTPSWFKVNPL</sequence>
<dbReference type="AlphaFoldDB" id="A0AA36UL50"/>
<evidence type="ECO:0000313" key="2">
    <source>
        <dbReference type="EMBL" id="UNV85692.1"/>
    </source>
</evidence>